<dbReference type="InterPro" id="IPR030678">
    <property type="entry name" value="Peptide/Ni-bd"/>
</dbReference>
<organism evidence="6 7">
    <name type="scientific">Vineibacter terrae</name>
    <dbReference type="NCBI Taxonomy" id="2586908"/>
    <lineage>
        <taxon>Bacteria</taxon>
        <taxon>Pseudomonadati</taxon>
        <taxon>Pseudomonadota</taxon>
        <taxon>Alphaproteobacteria</taxon>
        <taxon>Hyphomicrobiales</taxon>
        <taxon>Vineibacter</taxon>
    </lineage>
</organism>
<accession>A0A5C8PV82</accession>
<dbReference type="GO" id="GO:0015833">
    <property type="term" value="P:peptide transport"/>
    <property type="evidence" value="ECO:0007669"/>
    <property type="project" value="TreeGrafter"/>
</dbReference>
<dbReference type="Gene3D" id="3.10.105.10">
    <property type="entry name" value="Dipeptide-binding Protein, Domain 3"/>
    <property type="match status" value="1"/>
</dbReference>
<dbReference type="OrthoDB" id="9803988at2"/>
<dbReference type="InterPro" id="IPR039424">
    <property type="entry name" value="SBP_5"/>
</dbReference>
<evidence type="ECO:0000256" key="3">
    <source>
        <dbReference type="ARBA" id="ARBA00022729"/>
    </source>
</evidence>
<dbReference type="Proteomes" id="UP000321638">
    <property type="component" value="Unassembled WGS sequence"/>
</dbReference>
<dbReference type="Pfam" id="PF00496">
    <property type="entry name" value="SBP_bac_5"/>
    <property type="match status" value="1"/>
</dbReference>
<evidence type="ECO:0000256" key="4">
    <source>
        <dbReference type="SAM" id="MobiDB-lite"/>
    </source>
</evidence>
<comment type="caution">
    <text evidence="6">The sequence shown here is derived from an EMBL/GenBank/DDBJ whole genome shotgun (WGS) entry which is preliminary data.</text>
</comment>
<evidence type="ECO:0000256" key="2">
    <source>
        <dbReference type="ARBA" id="ARBA00005695"/>
    </source>
</evidence>
<dbReference type="InterPro" id="IPR000914">
    <property type="entry name" value="SBP_5_dom"/>
</dbReference>
<keyword evidence="7" id="KW-1185">Reference proteome</keyword>
<dbReference type="Gene3D" id="3.90.76.10">
    <property type="entry name" value="Dipeptide-binding Protein, Domain 1"/>
    <property type="match status" value="1"/>
</dbReference>
<dbReference type="PIRSF" id="PIRSF002741">
    <property type="entry name" value="MppA"/>
    <property type="match status" value="1"/>
</dbReference>
<evidence type="ECO:0000313" key="7">
    <source>
        <dbReference type="Proteomes" id="UP000321638"/>
    </source>
</evidence>
<proteinExistence type="inferred from homology"/>
<dbReference type="AlphaFoldDB" id="A0A5C8PV82"/>
<evidence type="ECO:0000259" key="5">
    <source>
        <dbReference type="Pfam" id="PF00496"/>
    </source>
</evidence>
<name>A0A5C8PV82_9HYPH</name>
<protein>
    <submittedName>
        <fullName evidence="6">ABC transporter substrate-binding protein</fullName>
    </submittedName>
</protein>
<dbReference type="Gene3D" id="3.40.190.10">
    <property type="entry name" value="Periplasmic binding protein-like II"/>
    <property type="match status" value="1"/>
</dbReference>
<dbReference type="PANTHER" id="PTHR30290:SF38">
    <property type="entry name" value="D,D-DIPEPTIDE-BINDING PERIPLASMIC PROTEIN DDPA-RELATED"/>
    <property type="match status" value="1"/>
</dbReference>
<dbReference type="GO" id="GO:0043190">
    <property type="term" value="C:ATP-binding cassette (ABC) transporter complex"/>
    <property type="evidence" value="ECO:0007669"/>
    <property type="project" value="InterPro"/>
</dbReference>
<evidence type="ECO:0000256" key="1">
    <source>
        <dbReference type="ARBA" id="ARBA00004418"/>
    </source>
</evidence>
<dbReference type="GO" id="GO:0030288">
    <property type="term" value="C:outer membrane-bounded periplasmic space"/>
    <property type="evidence" value="ECO:0007669"/>
    <property type="project" value="UniProtKB-ARBA"/>
</dbReference>
<feature type="domain" description="Solute-binding protein family 5" evidence="5">
    <location>
        <begin position="38"/>
        <end position="394"/>
    </location>
</feature>
<feature type="region of interest" description="Disordered" evidence="4">
    <location>
        <begin position="1"/>
        <end position="20"/>
    </location>
</feature>
<dbReference type="GO" id="GO:1904680">
    <property type="term" value="F:peptide transmembrane transporter activity"/>
    <property type="evidence" value="ECO:0007669"/>
    <property type="project" value="TreeGrafter"/>
</dbReference>
<comment type="subcellular location">
    <subcellularLocation>
        <location evidence="1">Periplasm</location>
    </subcellularLocation>
</comment>
<dbReference type="SUPFAM" id="SSF53850">
    <property type="entry name" value="Periplasmic binding protein-like II"/>
    <property type="match status" value="1"/>
</dbReference>
<gene>
    <name evidence="6" type="ORF">FHP25_03400</name>
</gene>
<dbReference type="EMBL" id="VDUZ01000003">
    <property type="protein sequence ID" value="TXL81770.1"/>
    <property type="molecule type" value="Genomic_DNA"/>
</dbReference>
<sequence length="485" mass="53632">MKTDIRSTDPGTNRDGPTDGVVQHMVEGLVAFREDTSVGPLLAERYDVSADGKTYTFTLRPDVRFHNGAPLTADDVVWSWQRYLDAATQWRCRPEFTGGLAKLESIAKTDDHTVVFTFDRPSALIPATMARVDCGGSGSTHRDSVGPDGKWRDPIGTGPFKMGEWRRGQHVELVRFDQYASRDEARDGYTGGKKAAVDRIRFVVIPDAAAAKAALMSGASDIDPDIEPEDFAELKARPGLKFESATTMSMATVIFQTRDKVMQDVRIRRALALAIDTAEITDAVTAGTAKPNNSVIPISSPYYTKVQAGGYTRDLAAARKLLAEAGYGGQPIKLLANKRFKSSFDVAVLVQAAAQQVGLKIDIEVLDWATQLDRYTKGDFQIQSFPYSARLDPALSYEMVTGPKATQPRKVWDNPEVEAILRQSMQIADRGKRQVLFDTLHRRQIEELPLIMIYNEVQIAAMRTALNGYKAWPTGQPRLWGVTLN</sequence>
<reference evidence="6 7" key="1">
    <citation type="submission" date="2019-06" db="EMBL/GenBank/DDBJ databases">
        <title>New taxonomy in bacterial strain CC-CFT640, isolated from vineyard.</title>
        <authorList>
            <person name="Lin S.-Y."/>
            <person name="Tsai C.-F."/>
            <person name="Young C.-C."/>
        </authorList>
    </citation>
    <scope>NUCLEOTIDE SEQUENCE [LARGE SCALE GENOMIC DNA]</scope>
    <source>
        <strain evidence="6 7">CC-CFT640</strain>
    </source>
</reference>
<evidence type="ECO:0000313" key="6">
    <source>
        <dbReference type="EMBL" id="TXL81770.1"/>
    </source>
</evidence>
<comment type="similarity">
    <text evidence="2">Belongs to the bacterial solute-binding protein 5 family.</text>
</comment>
<dbReference type="PANTHER" id="PTHR30290">
    <property type="entry name" value="PERIPLASMIC BINDING COMPONENT OF ABC TRANSPORTER"/>
    <property type="match status" value="1"/>
</dbReference>
<keyword evidence="3" id="KW-0732">Signal</keyword>